<sequence length="268" mass="31572">MSKGWIKLHRQIMDHPFYSESRVFSRHEAWEYLLLNANHSDNKVLIDGQLIDVERGSFITSIRKLQERWKWSNTKVCRFLDVLESEGMATRKNDSKKTLITIDKYGFYQGEEDEETTEKRHENDGETTQKHTNKNVKNLKNVKNDKDSKDISAEIFNFRSIYSPELLEIIDSYLEFIRETRKGKQIADTIVHKIMLYFSKYSSAQVEYAIRTHMNNESKRSAKEEYTFGIVRKTSELEAQQKLLTGMTRKISTNQFDSEAFLANLKEE</sequence>
<name>A0ABV1L2X1_9BACL</name>
<reference evidence="2 3" key="1">
    <citation type="journal article" date="2023" name="Genome Announc.">
        <title>Pan-Genome Analyses of the Genus Cohnella and Proposal of the Novel Species Cohnella silvisoli sp. nov., Isolated from Forest Soil.</title>
        <authorList>
            <person name="Wang C."/>
            <person name="Mao L."/>
            <person name="Bao G."/>
            <person name="Zhu H."/>
        </authorList>
    </citation>
    <scope>NUCLEOTIDE SEQUENCE [LARGE SCALE GENOMIC DNA]</scope>
    <source>
        <strain evidence="2 3">NL03-T5-1</strain>
    </source>
</reference>
<evidence type="ECO:0000313" key="2">
    <source>
        <dbReference type="EMBL" id="MEQ4486705.1"/>
    </source>
</evidence>
<dbReference type="RefSeq" id="WP_232189786.1">
    <property type="nucleotide sequence ID" value="NZ_JAIOAP010000023.1"/>
</dbReference>
<gene>
    <name evidence="2" type="ORF">QJS35_30445</name>
</gene>
<comment type="caution">
    <text evidence="2">The sequence shown here is derived from an EMBL/GenBank/DDBJ whole genome shotgun (WGS) entry which is preliminary data.</text>
</comment>
<protein>
    <submittedName>
        <fullName evidence="2">Replication protein O</fullName>
    </submittedName>
</protein>
<dbReference type="Proteomes" id="UP001493487">
    <property type="component" value="Unassembled WGS sequence"/>
</dbReference>
<proteinExistence type="predicted"/>
<feature type="region of interest" description="Disordered" evidence="1">
    <location>
        <begin position="111"/>
        <end position="135"/>
    </location>
</feature>
<keyword evidence="3" id="KW-1185">Reference proteome</keyword>
<organism evidence="2 3">
    <name type="scientific">Cohnella silvisoli</name>
    <dbReference type="NCBI Taxonomy" id="2873699"/>
    <lineage>
        <taxon>Bacteria</taxon>
        <taxon>Bacillati</taxon>
        <taxon>Bacillota</taxon>
        <taxon>Bacilli</taxon>
        <taxon>Bacillales</taxon>
        <taxon>Paenibacillaceae</taxon>
        <taxon>Cohnella</taxon>
    </lineage>
</organism>
<accession>A0ABV1L2X1</accession>
<evidence type="ECO:0000256" key="1">
    <source>
        <dbReference type="SAM" id="MobiDB-lite"/>
    </source>
</evidence>
<dbReference type="EMBL" id="JASKHM010000024">
    <property type="protein sequence ID" value="MEQ4486705.1"/>
    <property type="molecule type" value="Genomic_DNA"/>
</dbReference>
<evidence type="ECO:0000313" key="3">
    <source>
        <dbReference type="Proteomes" id="UP001493487"/>
    </source>
</evidence>
<feature type="compositionally biased region" description="Basic and acidic residues" evidence="1">
    <location>
        <begin position="117"/>
        <end position="129"/>
    </location>
</feature>